<feature type="domain" description="RagB/SusD" evidence="7">
    <location>
        <begin position="326"/>
        <end position="632"/>
    </location>
</feature>
<dbReference type="PROSITE" id="PS51257">
    <property type="entry name" value="PROKAR_LIPOPROTEIN"/>
    <property type="match status" value="1"/>
</dbReference>
<dbReference type="Gene3D" id="1.25.40.390">
    <property type="match status" value="1"/>
</dbReference>
<comment type="caution">
    <text evidence="9">The sequence shown here is derived from an EMBL/GenBank/DDBJ whole genome shotgun (WGS) entry which is preliminary data.</text>
</comment>
<proteinExistence type="inferred from homology"/>
<comment type="similarity">
    <text evidence="2">Belongs to the SusD family.</text>
</comment>
<dbReference type="Pfam" id="PF14322">
    <property type="entry name" value="SusD-like_3"/>
    <property type="match status" value="1"/>
</dbReference>
<feature type="domain" description="SusD-like N-terminal" evidence="8">
    <location>
        <begin position="113"/>
        <end position="227"/>
    </location>
</feature>
<dbReference type="InterPro" id="IPR011990">
    <property type="entry name" value="TPR-like_helical_dom_sf"/>
</dbReference>
<evidence type="ECO:0000259" key="8">
    <source>
        <dbReference type="Pfam" id="PF14322"/>
    </source>
</evidence>
<dbReference type="InterPro" id="IPR033985">
    <property type="entry name" value="SusD-like_N"/>
</dbReference>
<name>A0A9D1ZJM2_9BACE</name>
<evidence type="ECO:0000256" key="6">
    <source>
        <dbReference type="SAM" id="SignalP"/>
    </source>
</evidence>
<evidence type="ECO:0000256" key="2">
    <source>
        <dbReference type="ARBA" id="ARBA00006275"/>
    </source>
</evidence>
<gene>
    <name evidence="9" type="ORF">H9824_10875</name>
</gene>
<keyword evidence="5" id="KW-0998">Cell outer membrane</keyword>
<evidence type="ECO:0000313" key="10">
    <source>
        <dbReference type="Proteomes" id="UP000886851"/>
    </source>
</evidence>
<dbReference type="InterPro" id="IPR012944">
    <property type="entry name" value="SusD_RagB_dom"/>
</dbReference>
<feature type="signal peptide" evidence="6">
    <location>
        <begin position="1"/>
        <end position="21"/>
    </location>
</feature>
<reference evidence="9" key="2">
    <citation type="submission" date="2021-04" db="EMBL/GenBank/DDBJ databases">
        <authorList>
            <person name="Gilroy R."/>
        </authorList>
    </citation>
    <scope>NUCLEOTIDE SEQUENCE</scope>
    <source>
        <strain evidence="9">Gambia2-208</strain>
    </source>
</reference>
<feature type="chain" id="PRO_5038767336" evidence="6">
    <location>
        <begin position="22"/>
        <end position="632"/>
    </location>
</feature>
<dbReference type="GO" id="GO:0009279">
    <property type="term" value="C:cell outer membrane"/>
    <property type="evidence" value="ECO:0007669"/>
    <property type="project" value="UniProtKB-SubCell"/>
</dbReference>
<protein>
    <submittedName>
        <fullName evidence="9">RagB/SusD family nutrient uptake outer membrane protein</fullName>
    </submittedName>
</protein>
<evidence type="ECO:0000259" key="7">
    <source>
        <dbReference type="Pfam" id="PF07980"/>
    </source>
</evidence>
<comment type="subcellular location">
    <subcellularLocation>
        <location evidence="1">Cell outer membrane</location>
    </subcellularLocation>
</comment>
<organism evidence="9 10">
    <name type="scientific">Candidatus Bacteroides pullicola</name>
    <dbReference type="NCBI Taxonomy" id="2838475"/>
    <lineage>
        <taxon>Bacteria</taxon>
        <taxon>Pseudomonadati</taxon>
        <taxon>Bacteroidota</taxon>
        <taxon>Bacteroidia</taxon>
        <taxon>Bacteroidales</taxon>
        <taxon>Bacteroidaceae</taxon>
        <taxon>Bacteroides</taxon>
    </lineage>
</organism>
<keyword evidence="3 6" id="KW-0732">Signal</keyword>
<keyword evidence="4" id="KW-0472">Membrane</keyword>
<evidence type="ECO:0000256" key="4">
    <source>
        <dbReference type="ARBA" id="ARBA00023136"/>
    </source>
</evidence>
<dbReference type="SUPFAM" id="SSF48452">
    <property type="entry name" value="TPR-like"/>
    <property type="match status" value="1"/>
</dbReference>
<reference evidence="9" key="1">
    <citation type="journal article" date="2021" name="PeerJ">
        <title>Extensive microbial diversity within the chicken gut microbiome revealed by metagenomics and culture.</title>
        <authorList>
            <person name="Gilroy R."/>
            <person name="Ravi A."/>
            <person name="Getino M."/>
            <person name="Pursley I."/>
            <person name="Horton D.L."/>
            <person name="Alikhan N.F."/>
            <person name="Baker D."/>
            <person name="Gharbi K."/>
            <person name="Hall N."/>
            <person name="Watson M."/>
            <person name="Adriaenssens E.M."/>
            <person name="Foster-Nyarko E."/>
            <person name="Jarju S."/>
            <person name="Secka A."/>
            <person name="Antonio M."/>
            <person name="Oren A."/>
            <person name="Chaudhuri R.R."/>
            <person name="La Ragione R."/>
            <person name="Hildebrand F."/>
            <person name="Pallen M.J."/>
        </authorList>
    </citation>
    <scope>NUCLEOTIDE SEQUENCE</scope>
    <source>
        <strain evidence="9">Gambia2-208</strain>
    </source>
</reference>
<dbReference type="Proteomes" id="UP000886851">
    <property type="component" value="Unassembled WGS sequence"/>
</dbReference>
<evidence type="ECO:0000256" key="1">
    <source>
        <dbReference type="ARBA" id="ARBA00004442"/>
    </source>
</evidence>
<accession>A0A9D1ZJM2</accession>
<dbReference type="AlphaFoldDB" id="A0A9D1ZJM2"/>
<evidence type="ECO:0000256" key="3">
    <source>
        <dbReference type="ARBA" id="ARBA00022729"/>
    </source>
</evidence>
<dbReference type="Pfam" id="PF07980">
    <property type="entry name" value="SusD_RagB"/>
    <property type="match status" value="1"/>
</dbReference>
<evidence type="ECO:0000313" key="9">
    <source>
        <dbReference type="EMBL" id="HIY89188.1"/>
    </source>
</evidence>
<dbReference type="EMBL" id="DXCV01000071">
    <property type="protein sequence ID" value="HIY89188.1"/>
    <property type="molecule type" value="Genomic_DNA"/>
</dbReference>
<sequence length="632" mass="70082">MKKKYLFIAAALLGMSLSGCYDLDQQPQGELSSANAFRTTGEITLYLNQFYQGSVQISGGGSVSNTVVKGQSTNVGNASGIAFTDLNSDDLIGAVINTRLAGETALSNAGSLTEYYIIRNLNFLLKNIGNCEEQGTAAFNQCLGEAYYFRAACYYQLLIKYGGVTWMEDLLDPNKELMALPRNTRTEITDHILADLDVAIENLSSVGSNATMRVHKDVARALKSEVALFAGTWEKYHRQKNTPFYDHSLSESEAQAKIQDYLTQAYQAAEEVMNAGTWRIHNTGNPLTDYRDMFIDLDLTDNQEVLWWKKYDAAAGIGHAVTRFLNKGGGQCGPSAGLVDDYLTIDGRPFVGDEKLAAKRHYGDELQPDVRDPRLSQTVCLPGQPLRPNNEYVFQYPPLNGNSYHQNTSGYSVLKYVEFNTTYQPTVEGEFSSQAPAIQVRYADVLLNYAEALAELDGAGNAARIQNALQPLRDRVGMPGVDFAREYNTESDYPFKDLDMYIQAVRRERHVEKALEGCRLNDILRWAAADVLIHGKTPVGALFVGSDLEEQNQADGFYATDGLLVYDQASGNSLHLTGNPGDALRYVVPFNNEGYPNGWQFNLDRDYLLPIKEAMVNPDDLTSGAWEQNPGW</sequence>
<evidence type="ECO:0000256" key="5">
    <source>
        <dbReference type="ARBA" id="ARBA00023237"/>
    </source>
</evidence>